<keyword evidence="2" id="KW-0378">Hydrolase</keyword>
<accession>A0A1F5H7Q4</accession>
<evidence type="ECO:0000259" key="3">
    <source>
        <dbReference type="Pfam" id="PF07685"/>
    </source>
</evidence>
<evidence type="ECO:0000313" key="4">
    <source>
        <dbReference type="EMBL" id="OGE00100.1"/>
    </source>
</evidence>
<dbReference type="GO" id="GO:0071555">
    <property type="term" value="P:cell wall organization"/>
    <property type="evidence" value="ECO:0007669"/>
    <property type="project" value="UniProtKB-KW"/>
</dbReference>
<keyword evidence="2" id="KW-0436">Ligase</keyword>
<comment type="function">
    <text evidence="2">The lipid II isoglutaminyl synthase complex catalyzes the formation of alpha-D-isoglutamine in the cell wall lipid II stem peptide. The GatD subunit catalyzes the hydrolysis of glutamine to glutamate and ammonia. The resulting ammonia molecule is channeled to the active site of MurT.</text>
</comment>
<dbReference type="CDD" id="cd01750">
    <property type="entry name" value="GATase1_CobQ"/>
    <property type="match status" value="1"/>
</dbReference>
<dbReference type="GO" id="GO:0008360">
    <property type="term" value="P:regulation of cell shape"/>
    <property type="evidence" value="ECO:0007669"/>
    <property type="project" value="UniProtKB-KW"/>
</dbReference>
<dbReference type="PROSITE" id="PS51274">
    <property type="entry name" value="GATASE_COBBQ"/>
    <property type="match status" value="1"/>
</dbReference>
<comment type="catalytic activity">
    <reaction evidence="2">
        <text>beta-D-GlcNAc-(1-&gt;4)-Mur2Ac(oyl-L-Ala-gamma-D-Glu-L-Lys-D-Ala-D-Ala)-di-trans,octa-cis-undecaprenyl diphosphate + L-glutamine + ATP + H2O = beta-D-GlcNAc-(1-&gt;4)-Mur2Ac(oyl-L-Ala-D-isoglutaminyl-L-Lys-D-Ala-D-Ala)-di-trans,octa-cis-undecaprenyl diphosphate + L-glutamate + ADP + phosphate + H(+)</text>
        <dbReference type="Rhea" id="RHEA:57928"/>
        <dbReference type="ChEBI" id="CHEBI:15377"/>
        <dbReference type="ChEBI" id="CHEBI:15378"/>
        <dbReference type="ChEBI" id="CHEBI:29985"/>
        <dbReference type="ChEBI" id="CHEBI:30616"/>
        <dbReference type="ChEBI" id="CHEBI:43474"/>
        <dbReference type="ChEBI" id="CHEBI:58359"/>
        <dbReference type="ChEBI" id="CHEBI:60033"/>
        <dbReference type="ChEBI" id="CHEBI:62233"/>
        <dbReference type="ChEBI" id="CHEBI:456216"/>
        <dbReference type="EC" id="6.3.5.13"/>
    </reaction>
</comment>
<feature type="active site" description="Nucleophile" evidence="2">
    <location>
        <position position="115"/>
    </location>
</feature>
<dbReference type="Pfam" id="PF07685">
    <property type="entry name" value="GATase_3"/>
    <property type="match status" value="1"/>
</dbReference>
<dbReference type="EMBL" id="MFBT01000005">
    <property type="protein sequence ID" value="OGE00100.1"/>
    <property type="molecule type" value="Genomic_DNA"/>
</dbReference>
<evidence type="ECO:0000256" key="2">
    <source>
        <dbReference type="HAMAP-Rule" id="MF_02213"/>
    </source>
</evidence>
<dbReference type="HAMAP" id="MF_02213">
    <property type="entry name" value="Lipid_II_synth_GatD"/>
    <property type="match status" value="1"/>
</dbReference>
<evidence type="ECO:0000313" key="5">
    <source>
        <dbReference type="Proteomes" id="UP000177039"/>
    </source>
</evidence>
<keyword evidence="1 2" id="KW-0315">Glutamine amidotransferase</keyword>
<comment type="subunit">
    <text evidence="2">Forms a heterodimer with MurT.</text>
</comment>
<comment type="similarity">
    <text evidence="2">Belongs to the CobB/CobQ family. GatD subfamily.</text>
</comment>
<keyword evidence="2" id="KW-0961">Cell wall biogenesis/degradation</keyword>
<gene>
    <name evidence="2" type="primary">gatD</name>
    <name evidence="4" type="ORF">A3B54_01715</name>
</gene>
<dbReference type="GO" id="GO:0009252">
    <property type="term" value="P:peptidoglycan biosynthetic process"/>
    <property type="evidence" value="ECO:0007669"/>
    <property type="project" value="UniProtKB-UniRule"/>
</dbReference>
<dbReference type="GO" id="GO:0140282">
    <property type="term" value="F:carbon-nitrogen ligase activity on lipid II"/>
    <property type="evidence" value="ECO:0007669"/>
    <property type="project" value="UniProtKB-UniRule"/>
</dbReference>
<dbReference type="InterPro" id="IPR043702">
    <property type="entry name" value="Lipid_II_synth_GatD"/>
</dbReference>
<keyword evidence="2" id="KW-0133">Cell shape</keyword>
<dbReference type="Proteomes" id="UP000177039">
    <property type="component" value="Unassembled WGS sequence"/>
</dbReference>
<dbReference type="InterPro" id="IPR033949">
    <property type="entry name" value="CobQ_GATase1"/>
</dbReference>
<dbReference type="AlphaFoldDB" id="A0A1F5H7Q4"/>
<feature type="domain" description="CobB/CobQ-like glutamine amidotransferase" evidence="3">
    <location>
        <begin position="19"/>
        <end position="237"/>
    </location>
</feature>
<dbReference type="UniPathway" id="UPA00219"/>
<feature type="active site" evidence="2">
    <location>
        <position position="230"/>
    </location>
</feature>
<protein>
    <recommendedName>
        <fullName evidence="2">Lipid II isoglutaminyl synthase (glutamine-hydrolyzing) subunit GatD</fullName>
        <ecNumber evidence="2">6.3.5.13</ecNumber>
    </recommendedName>
    <alternativeName>
        <fullName evidence="2">Lipid II isoglutaminyl synthase glutaminase subunit</fullName>
        <ecNumber evidence="2">3.5.1.2</ecNumber>
    </alternativeName>
</protein>
<dbReference type="GO" id="GO:0009236">
    <property type="term" value="P:cobalamin biosynthetic process"/>
    <property type="evidence" value="ECO:0007669"/>
    <property type="project" value="InterPro"/>
</dbReference>
<dbReference type="PANTHER" id="PTHR21343:SF9">
    <property type="entry name" value="LIPID II ISOGLUTAMINYL SYNTHASE (GLUTAMINE-HYDROLYZING) SUBUNIT GATD"/>
    <property type="match status" value="1"/>
</dbReference>
<dbReference type="EC" id="6.3.5.13" evidence="2"/>
<feature type="binding site" evidence="2">
    <location>
        <position position="149"/>
    </location>
    <ligand>
        <name>substrate</name>
    </ligand>
</feature>
<comment type="catalytic activity">
    <reaction evidence="2">
        <text>L-glutamine + H2O = L-glutamate + NH4(+)</text>
        <dbReference type="Rhea" id="RHEA:15889"/>
        <dbReference type="ChEBI" id="CHEBI:15377"/>
        <dbReference type="ChEBI" id="CHEBI:28938"/>
        <dbReference type="ChEBI" id="CHEBI:29985"/>
        <dbReference type="ChEBI" id="CHEBI:58359"/>
        <dbReference type="EC" id="3.5.1.2"/>
    </reaction>
</comment>
<dbReference type="InterPro" id="IPR011698">
    <property type="entry name" value="GATase_3"/>
</dbReference>
<dbReference type="SUPFAM" id="SSF52317">
    <property type="entry name" value="Class I glutamine amidotransferase-like"/>
    <property type="match status" value="1"/>
</dbReference>
<comment type="caution">
    <text evidence="4">The sequence shown here is derived from an EMBL/GenBank/DDBJ whole genome shotgun (WGS) entry which is preliminary data.</text>
</comment>
<comment type="pathway">
    <text evidence="2">Cell wall biogenesis; peptidoglycan biosynthesis.</text>
</comment>
<evidence type="ECO:0000256" key="1">
    <source>
        <dbReference type="ARBA" id="ARBA00022962"/>
    </source>
</evidence>
<keyword evidence="2" id="KW-0573">Peptidoglycan synthesis</keyword>
<dbReference type="GO" id="GO:0004359">
    <property type="term" value="F:glutaminase activity"/>
    <property type="evidence" value="ECO:0007669"/>
    <property type="project" value="UniProtKB-UniRule"/>
</dbReference>
<proteinExistence type="inferred from homology"/>
<sequence length="281" mass="31104">MARRLTRQLTTGNGQLTLNICHLYPDLMDTYGDKGNIITLVKRCQWRGINVRVSNIGVGQSLDFSAKGGPASGWDLYFFGGGQDRQQQIVGQDLQKKAEDIKCAIENGTVLLSICGGYQLLQNHFKTLDGKMIKGIGLFNANTVGSTTRMIQGLLIELNPELKNQILSIYPDTRYQIPDTRLVGFENHSGKTYLESETQPLGSVLKGSGNNGKDGTEGAVYKNAFGCYLHGSLLPKNPHFADYLIAKALERRYGIVNLKPLNDFLEWQAHQSAIKQTNHQS</sequence>
<reference evidence="4 5" key="1">
    <citation type="journal article" date="2016" name="Nat. Commun.">
        <title>Thousands of microbial genomes shed light on interconnected biogeochemical processes in an aquifer system.</title>
        <authorList>
            <person name="Anantharaman K."/>
            <person name="Brown C.T."/>
            <person name="Hug L.A."/>
            <person name="Sharon I."/>
            <person name="Castelle C.J."/>
            <person name="Probst A.J."/>
            <person name="Thomas B.C."/>
            <person name="Singh A."/>
            <person name="Wilkins M.J."/>
            <person name="Karaoz U."/>
            <person name="Brodie E.L."/>
            <person name="Williams K.H."/>
            <person name="Hubbard S.S."/>
            <person name="Banfield J.F."/>
        </authorList>
    </citation>
    <scope>NUCLEOTIDE SEQUENCE [LARGE SCALE GENOMIC DNA]</scope>
</reference>
<dbReference type="Gene3D" id="3.40.50.880">
    <property type="match status" value="1"/>
</dbReference>
<name>A0A1F5H7Q4_9BACT</name>
<dbReference type="PANTHER" id="PTHR21343">
    <property type="entry name" value="DETHIOBIOTIN SYNTHETASE"/>
    <property type="match status" value="1"/>
</dbReference>
<dbReference type="EC" id="3.5.1.2" evidence="2"/>
<dbReference type="InterPro" id="IPR029062">
    <property type="entry name" value="Class_I_gatase-like"/>
</dbReference>
<organism evidence="4 5">
    <name type="scientific">Candidatus Curtissbacteria bacterium RIFCSPLOWO2_01_FULL_42_50</name>
    <dbReference type="NCBI Taxonomy" id="1797730"/>
    <lineage>
        <taxon>Bacteria</taxon>
        <taxon>Candidatus Curtissiibacteriota</taxon>
    </lineage>
</organism>